<proteinExistence type="predicted"/>
<comment type="caution">
    <text evidence="2">The sequence shown here is derived from an EMBL/GenBank/DDBJ whole genome shotgun (WGS) entry which is preliminary data.</text>
</comment>
<gene>
    <name evidence="2" type="ORF">A9W98_02550</name>
</gene>
<dbReference type="AlphaFoldDB" id="A0A1A6B9I8"/>
<evidence type="ECO:0008006" key="4">
    <source>
        <dbReference type="Google" id="ProtNLM"/>
    </source>
</evidence>
<sequence>MVMVPEYSMPPKGFRWVEPPPPQRRARRYWWIGAAVVVMLAVVAVGVVVVLCRNAPSHGAEAPVGSPPIGTPQDLLVSFPLNRQPVPGWQVSGADIGLPPGVKVGDLFSRNGTKAYFITLEGCDKSCLNPTGWVYGLETTTGARLFPPLALPGFFGTNSDCHSNGPAVAVCTSRTEGQEAHLPPPGAWVIDLDHGALTYHGPNTLNPSIIGGSLQLEAVGYKYGPSYLLAARPGEGLHGIGAHAELTWFLPGSGEIQDPGAWNPDIPPLTLAVQPVKSPSDKRGDQVFSVVDGKDLTPTAPSGTRLEEAVVYNGGFAYQVDAGTATGTRMYDATGREVGRQVPERSYPQQNAAMLTLVVGGNFQIYDAAGKLVTTIPSRGLAANFMTIGAKVYIRTAGSGDGTESAWQQWDLQTAAPGATCTMALGPDYAASDGTVVVTNSHSGDGSHYVAIDTSNCESRWEITGKTRIHKVGTGLIQVDHDRDMVFSLREPPK</sequence>
<feature type="transmembrane region" description="Helical" evidence="1">
    <location>
        <begin position="29"/>
        <end position="51"/>
    </location>
</feature>
<keyword evidence="1" id="KW-1133">Transmembrane helix</keyword>
<protein>
    <recommendedName>
        <fullName evidence="4">PQQ-binding-like beta-propeller repeat protein</fullName>
    </recommendedName>
</protein>
<evidence type="ECO:0000256" key="1">
    <source>
        <dbReference type="SAM" id="Phobius"/>
    </source>
</evidence>
<organism evidence="2 3">
    <name type="scientific">Mycobacterium gordonae</name>
    <dbReference type="NCBI Taxonomy" id="1778"/>
    <lineage>
        <taxon>Bacteria</taxon>
        <taxon>Bacillati</taxon>
        <taxon>Actinomycetota</taxon>
        <taxon>Actinomycetes</taxon>
        <taxon>Mycobacteriales</taxon>
        <taxon>Mycobacteriaceae</taxon>
        <taxon>Mycobacterium</taxon>
    </lineage>
</organism>
<keyword evidence="1" id="KW-0812">Transmembrane</keyword>
<dbReference type="EMBL" id="MAEM01000479">
    <property type="protein sequence ID" value="OBR99016.1"/>
    <property type="molecule type" value="Genomic_DNA"/>
</dbReference>
<evidence type="ECO:0000313" key="3">
    <source>
        <dbReference type="Proteomes" id="UP000093757"/>
    </source>
</evidence>
<name>A0A1A6B9I8_MYCGO</name>
<evidence type="ECO:0000313" key="2">
    <source>
        <dbReference type="EMBL" id="OBR99016.1"/>
    </source>
</evidence>
<keyword evidence="1" id="KW-0472">Membrane</keyword>
<accession>A0A1A6B9I8</accession>
<reference evidence="2 3" key="1">
    <citation type="submission" date="2016-06" db="EMBL/GenBank/DDBJ databases">
        <authorList>
            <person name="Kjaerup R.B."/>
            <person name="Dalgaard T.S."/>
            <person name="Juul-Madsen H.R."/>
        </authorList>
    </citation>
    <scope>NUCLEOTIDE SEQUENCE [LARGE SCALE GENOMIC DNA]</scope>
    <source>
        <strain evidence="2 3">1245752.6</strain>
    </source>
</reference>
<dbReference type="Proteomes" id="UP000093757">
    <property type="component" value="Unassembled WGS sequence"/>
</dbReference>